<feature type="region of interest" description="Disordered" evidence="1">
    <location>
        <begin position="1"/>
        <end position="59"/>
    </location>
</feature>
<feature type="compositionally biased region" description="Basic residues" evidence="1">
    <location>
        <begin position="49"/>
        <end position="59"/>
    </location>
</feature>
<comment type="caution">
    <text evidence="2">The sequence shown here is derived from an EMBL/GenBank/DDBJ whole genome shotgun (WGS) entry which is preliminary data.</text>
</comment>
<dbReference type="Proteomes" id="UP000265768">
    <property type="component" value="Unassembled WGS sequence"/>
</dbReference>
<feature type="compositionally biased region" description="Basic and acidic residues" evidence="1">
    <location>
        <begin position="10"/>
        <end position="37"/>
    </location>
</feature>
<sequence>MSPATPSPGERARPYGERGREPYGGRGREPYGGRGREPYGMGAGQGRAARWRRSTRSPA</sequence>
<proteinExistence type="predicted"/>
<evidence type="ECO:0000313" key="2">
    <source>
        <dbReference type="EMBL" id="RJL21454.1"/>
    </source>
</evidence>
<name>A0A3A3ZZX5_9ACTN</name>
<protein>
    <submittedName>
        <fullName evidence="2">Uncharacterized protein</fullName>
    </submittedName>
</protein>
<evidence type="ECO:0000256" key="1">
    <source>
        <dbReference type="SAM" id="MobiDB-lite"/>
    </source>
</evidence>
<reference evidence="2 3" key="1">
    <citation type="submission" date="2018-09" db="EMBL/GenBank/DDBJ databases">
        <title>YIM 75507 draft genome.</title>
        <authorList>
            <person name="Tang S."/>
            <person name="Feng Y."/>
        </authorList>
    </citation>
    <scope>NUCLEOTIDE SEQUENCE [LARGE SCALE GENOMIC DNA]</scope>
    <source>
        <strain evidence="2 3">YIM 75507</strain>
    </source>
</reference>
<dbReference type="EMBL" id="QZEY01000025">
    <property type="protein sequence ID" value="RJL21454.1"/>
    <property type="molecule type" value="Genomic_DNA"/>
</dbReference>
<keyword evidence="3" id="KW-1185">Reference proteome</keyword>
<organism evidence="2 3">
    <name type="scientific">Bailinhaonella thermotolerans</name>
    <dbReference type="NCBI Taxonomy" id="1070861"/>
    <lineage>
        <taxon>Bacteria</taxon>
        <taxon>Bacillati</taxon>
        <taxon>Actinomycetota</taxon>
        <taxon>Actinomycetes</taxon>
        <taxon>Streptosporangiales</taxon>
        <taxon>Streptosporangiaceae</taxon>
        <taxon>Bailinhaonella</taxon>
    </lineage>
</organism>
<accession>A0A3A3ZZX5</accession>
<gene>
    <name evidence="2" type="ORF">D5H75_37465</name>
</gene>
<dbReference type="AlphaFoldDB" id="A0A3A3ZZX5"/>
<evidence type="ECO:0000313" key="3">
    <source>
        <dbReference type="Proteomes" id="UP000265768"/>
    </source>
</evidence>